<name>A0A937CSP8_9BURK</name>
<organism evidence="4 5">
    <name type="scientific">Ramlibacter monticola</name>
    <dbReference type="NCBI Taxonomy" id="1926872"/>
    <lineage>
        <taxon>Bacteria</taxon>
        <taxon>Pseudomonadati</taxon>
        <taxon>Pseudomonadota</taxon>
        <taxon>Betaproteobacteria</taxon>
        <taxon>Burkholderiales</taxon>
        <taxon>Comamonadaceae</taxon>
        <taxon>Ramlibacter</taxon>
    </lineage>
</organism>
<dbReference type="Pfam" id="PF01436">
    <property type="entry name" value="NHL"/>
    <property type="match status" value="1"/>
</dbReference>
<dbReference type="EMBL" id="JAEQNE010000001">
    <property type="protein sequence ID" value="MBL0390738.1"/>
    <property type="molecule type" value="Genomic_DNA"/>
</dbReference>
<dbReference type="GO" id="GO:0043161">
    <property type="term" value="P:proteasome-mediated ubiquitin-dependent protein catabolic process"/>
    <property type="evidence" value="ECO:0007669"/>
    <property type="project" value="TreeGrafter"/>
</dbReference>
<dbReference type="InterPro" id="IPR011042">
    <property type="entry name" value="6-blade_b-propeller_TolB-like"/>
</dbReference>
<sequence length="384" mass="40682">MVGALFLAGCAEAPKVPVAKQEIPVFPPPPEAPRFIWERAIHSSADVVADDKDGALRRMVTGEVRTGQGLDKPYGVAARDGRIYVGDTVARNVVMFDLNAKRMTRIGIEDPGALRMPFGLELDATGNLYVVDGTLKRVHVYDPNGKFLRALGEGIKWARPVGLAVDSARKRLYVVDAGGVSNEEQHKVSVVDLDSGKLLFDFGKRGEGPGEFNLPRDITLGPDGLVYVVDGGNFRIQVFDADGKFVKTFGTIGRRSGQFSRPKEIASDAQGNLYVVDAAFGNFQIFNPEGALLLDVGIRGNADAPARFMLPAGIAVDSDGRVYMVDQFFRKVEVFRPAHLPATARYGAPAPAAGAPAAGTPAAGAPAAGTPAAGAPAAKQLGSR</sequence>
<proteinExistence type="predicted"/>
<evidence type="ECO:0000256" key="3">
    <source>
        <dbReference type="SAM" id="MobiDB-lite"/>
    </source>
</evidence>
<keyword evidence="5" id="KW-1185">Reference proteome</keyword>
<evidence type="ECO:0000256" key="1">
    <source>
        <dbReference type="ARBA" id="ARBA00022737"/>
    </source>
</evidence>
<dbReference type="SUPFAM" id="SSF101898">
    <property type="entry name" value="NHL repeat"/>
    <property type="match status" value="1"/>
</dbReference>
<dbReference type="RefSeq" id="WP_201673320.1">
    <property type="nucleotide sequence ID" value="NZ_JAEQNE010000001.1"/>
</dbReference>
<dbReference type="PROSITE" id="PS51125">
    <property type="entry name" value="NHL"/>
    <property type="match status" value="3"/>
</dbReference>
<keyword evidence="1" id="KW-0677">Repeat</keyword>
<evidence type="ECO:0000256" key="2">
    <source>
        <dbReference type="PROSITE-ProRule" id="PRU00504"/>
    </source>
</evidence>
<dbReference type="PANTHER" id="PTHR24104">
    <property type="entry name" value="E3 UBIQUITIN-PROTEIN LIGASE NHLRC1-RELATED"/>
    <property type="match status" value="1"/>
</dbReference>
<feature type="compositionally biased region" description="Low complexity" evidence="3">
    <location>
        <begin position="350"/>
        <end position="378"/>
    </location>
</feature>
<reference evidence="4 5" key="1">
    <citation type="journal article" date="2017" name="Int. J. Syst. Evol. Microbiol.">
        <title>Ramlibacter monticola sp. nov., isolated from forest soil.</title>
        <authorList>
            <person name="Chaudhary D.K."/>
            <person name="Kim J."/>
        </authorList>
    </citation>
    <scope>NUCLEOTIDE SEQUENCE [LARGE SCALE GENOMIC DNA]</scope>
    <source>
        <strain evidence="4 5">KACC 19175</strain>
    </source>
</reference>
<dbReference type="PANTHER" id="PTHR24104:SF25">
    <property type="entry name" value="PROTEIN LIN-41"/>
    <property type="match status" value="1"/>
</dbReference>
<protein>
    <submittedName>
        <fullName evidence="4">6-bladed beta-propeller</fullName>
    </submittedName>
</protein>
<dbReference type="AlphaFoldDB" id="A0A937CSP8"/>
<feature type="repeat" description="NHL" evidence="2">
    <location>
        <begin position="246"/>
        <end position="289"/>
    </location>
</feature>
<gene>
    <name evidence="4" type="ORF">JJ685_06225</name>
</gene>
<dbReference type="InterPro" id="IPR001258">
    <property type="entry name" value="NHL_repeat"/>
</dbReference>
<evidence type="ECO:0000313" key="4">
    <source>
        <dbReference type="EMBL" id="MBL0390738.1"/>
    </source>
</evidence>
<comment type="caution">
    <text evidence="4">The sequence shown here is derived from an EMBL/GenBank/DDBJ whole genome shotgun (WGS) entry which is preliminary data.</text>
</comment>
<evidence type="ECO:0000313" key="5">
    <source>
        <dbReference type="Proteomes" id="UP000599109"/>
    </source>
</evidence>
<dbReference type="GO" id="GO:0061630">
    <property type="term" value="F:ubiquitin protein ligase activity"/>
    <property type="evidence" value="ECO:0007669"/>
    <property type="project" value="TreeGrafter"/>
</dbReference>
<dbReference type="CDD" id="cd14962">
    <property type="entry name" value="NHL_like_6"/>
    <property type="match status" value="1"/>
</dbReference>
<dbReference type="Gene3D" id="2.120.10.30">
    <property type="entry name" value="TolB, C-terminal domain"/>
    <property type="match status" value="2"/>
</dbReference>
<dbReference type="InterPro" id="IPR050952">
    <property type="entry name" value="TRIM-NHL_E3_ligases"/>
</dbReference>
<feature type="repeat" description="NHL" evidence="2">
    <location>
        <begin position="103"/>
        <end position="144"/>
    </location>
</feature>
<dbReference type="GO" id="GO:0008270">
    <property type="term" value="F:zinc ion binding"/>
    <property type="evidence" value="ECO:0007669"/>
    <property type="project" value="UniProtKB-KW"/>
</dbReference>
<dbReference type="GO" id="GO:0000209">
    <property type="term" value="P:protein polyubiquitination"/>
    <property type="evidence" value="ECO:0007669"/>
    <property type="project" value="TreeGrafter"/>
</dbReference>
<feature type="repeat" description="NHL" evidence="2">
    <location>
        <begin position="199"/>
        <end position="242"/>
    </location>
</feature>
<dbReference type="Proteomes" id="UP000599109">
    <property type="component" value="Unassembled WGS sequence"/>
</dbReference>
<accession>A0A937CSP8</accession>
<feature type="region of interest" description="Disordered" evidence="3">
    <location>
        <begin position="350"/>
        <end position="384"/>
    </location>
</feature>